<dbReference type="OrthoDB" id="1905076at2759"/>
<dbReference type="GO" id="GO:0006351">
    <property type="term" value="P:DNA-templated transcription"/>
    <property type="evidence" value="ECO:0007669"/>
    <property type="project" value="InterPro"/>
</dbReference>
<evidence type="ECO:0000259" key="4">
    <source>
        <dbReference type="SMART" id="SM00338"/>
    </source>
</evidence>
<feature type="region of interest" description="Disordered" evidence="3">
    <location>
        <begin position="1"/>
        <end position="23"/>
    </location>
</feature>
<dbReference type="Pfam" id="PF07716">
    <property type="entry name" value="bZIP_2"/>
    <property type="match status" value="1"/>
</dbReference>
<keyword evidence="2" id="KW-0804">Transcription</keyword>
<dbReference type="GO" id="GO:0000981">
    <property type="term" value="F:DNA-binding transcription factor activity, RNA polymerase II-specific"/>
    <property type="evidence" value="ECO:0000318"/>
    <property type="project" value="GO_Central"/>
</dbReference>
<organism evidence="5 6">
    <name type="scientific">Zostera marina</name>
    <name type="common">Eelgrass</name>
    <dbReference type="NCBI Taxonomy" id="29655"/>
    <lineage>
        <taxon>Eukaryota</taxon>
        <taxon>Viridiplantae</taxon>
        <taxon>Streptophyta</taxon>
        <taxon>Embryophyta</taxon>
        <taxon>Tracheophyta</taxon>
        <taxon>Spermatophyta</taxon>
        <taxon>Magnoliopsida</taxon>
        <taxon>Liliopsida</taxon>
        <taxon>Zosteraceae</taxon>
        <taxon>Zostera</taxon>
    </lineage>
</organism>
<dbReference type="Gene3D" id="1.20.5.170">
    <property type="match status" value="1"/>
</dbReference>
<evidence type="ECO:0000256" key="1">
    <source>
        <dbReference type="ARBA" id="ARBA00023015"/>
    </source>
</evidence>
<dbReference type="PANTHER" id="PTHR23334:SF49">
    <property type="entry name" value="BASIC LEUCINE ZIPPER 23"/>
    <property type="match status" value="1"/>
</dbReference>
<dbReference type="AlphaFoldDB" id="A0A0K9PQ09"/>
<dbReference type="OMA" id="HEAMASW"/>
<dbReference type="InterPro" id="IPR046347">
    <property type="entry name" value="bZIP_sf"/>
</dbReference>
<dbReference type="SUPFAM" id="SSF57959">
    <property type="entry name" value="Leucine zipper domain"/>
    <property type="match status" value="1"/>
</dbReference>
<proteinExistence type="predicted"/>
<reference evidence="6" key="1">
    <citation type="journal article" date="2016" name="Nature">
        <title>The genome of the seagrass Zostera marina reveals angiosperm adaptation to the sea.</title>
        <authorList>
            <person name="Olsen J.L."/>
            <person name="Rouze P."/>
            <person name="Verhelst B."/>
            <person name="Lin Y.-C."/>
            <person name="Bayer T."/>
            <person name="Collen J."/>
            <person name="Dattolo E."/>
            <person name="De Paoli E."/>
            <person name="Dittami S."/>
            <person name="Maumus F."/>
            <person name="Michel G."/>
            <person name="Kersting A."/>
            <person name="Lauritano C."/>
            <person name="Lohaus R."/>
            <person name="Toepel M."/>
            <person name="Tonon T."/>
            <person name="Vanneste K."/>
            <person name="Amirebrahimi M."/>
            <person name="Brakel J."/>
            <person name="Bostroem C."/>
            <person name="Chovatia M."/>
            <person name="Grimwood J."/>
            <person name="Jenkins J.W."/>
            <person name="Jueterbock A."/>
            <person name="Mraz A."/>
            <person name="Stam W.T."/>
            <person name="Tice H."/>
            <person name="Bornberg-Bauer E."/>
            <person name="Green P.J."/>
            <person name="Pearson G.A."/>
            <person name="Procaccini G."/>
            <person name="Duarte C.M."/>
            <person name="Schmutz J."/>
            <person name="Reusch T.B.H."/>
            <person name="Van de Peer Y."/>
        </authorList>
    </citation>
    <scope>NUCLEOTIDE SEQUENCE [LARGE SCALE GENOMIC DNA]</scope>
    <source>
        <strain evidence="6">cv. Finnish</strain>
    </source>
</reference>
<dbReference type="PANTHER" id="PTHR23334">
    <property type="entry name" value="CCAAT/ENHANCER BINDING PROTEIN"/>
    <property type="match status" value="1"/>
</dbReference>
<comment type="caution">
    <text evidence="5">The sequence shown here is derived from an EMBL/GenBank/DDBJ whole genome shotgun (WGS) entry which is preliminary data.</text>
</comment>
<dbReference type="CDD" id="cd14686">
    <property type="entry name" value="bZIP"/>
    <property type="match status" value="1"/>
</dbReference>
<dbReference type="InterPro" id="IPR004827">
    <property type="entry name" value="bZIP"/>
</dbReference>
<keyword evidence="6" id="KW-1185">Reference proteome</keyword>
<gene>
    <name evidence="5" type="ORF">ZOSMA_1G03060</name>
</gene>
<evidence type="ECO:0000313" key="5">
    <source>
        <dbReference type="EMBL" id="KMZ70325.1"/>
    </source>
</evidence>
<dbReference type="Proteomes" id="UP000036987">
    <property type="component" value="Unassembled WGS sequence"/>
</dbReference>
<evidence type="ECO:0000256" key="2">
    <source>
        <dbReference type="ARBA" id="ARBA00023163"/>
    </source>
</evidence>
<dbReference type="SMART" id="SM00338">
    <property type="entry name" value="BRLZ"/>
    <property type="match status" value="1"/>
</dbReference>
<dbReference type="GO" id="GO:0000978">
    <property type="term" value="F:RNA polymerase II cis-regulatory region sequence-specific DNA binding"/>
    <property type="evidence" value="ECO:0000318"/>
    <property type="project" value="GO_Central"/>
</dbReference>
<keyword evidence="1" id="KW-0805">Transcription regulation</keyword>
<dbReference type="EMBL" id="LFYR01000729">
    <property type="protein sequence ID" value="KMZ70325.1"/>
    <property type="molecule type" value="Genomic_DNA"/>
</dbReference>
<dbReference type="InterPro" id="IPR031106">
    <property type="entry name" value="C/EBP"/>
</dbReference>
<evidence type="ECO:0000256" key="3">
    <source>
        <dbReference type="SAM" id="MobiDB-lite"/>
    </source>
</evidence>
<accession>A0A0K9PQ09</accession>
<dbReference type="GO" id="GO:0006357">
    <property type="term" value="P:regulation of transcription by RNA polymerase II"/>
    <property type="evidence" value="ECO:0000318"/>
    <property type="project" value="GO_Central"/>
</dbReference>
<feature type="compositionally biased region" description="Polar residues" evidence="3">
    <location>
        <begin position="1"/>
        <end position="13"/>
    </location>
</feature>
<protein>
    <submittedName>
        <fullName evidence="5">Basic-leucine zipper (BZIP) transcription factor family</fullName>
    </submittedName>
</protein>
<feature type="domain" description="BZIP" evidence="4">
    <location>
        <begin position="86"/>
        <end position="153"/>
    </location>
</feature>
<name>A0A0K9PQ09_ZOSMR</name>
<evidence type="ECO:0000313" key="6">
    <source>
        <dbReference type="Proteomes" id="UP000036987"/>
    </source>
</evidence>
<sequence length="221" mass="24822">MEESTNQEVQNYTDGDGGDQLASNHSMESFFEEILNDTHACTHTHTCNHPVSGQDLSHTHTCFHVHTKILSAPTKSSANETVDSIDDKPCVKKRSCGNREAVRKYREKKKAKTTSLEDENRVLRMENQMLLKKMRSFSSLEAENTRLKCLLVDLRGRIDGEIGSFPYQKLGKVDDDILVTNNGMNGLTLTSNARAQKNSCNLDCDNQMYCVNPDNGTEWCG</sequence>